<dbReference type="GO" id="GO:0006400">
    <property type="term" value="P:tRNA modification"/>
    <property type="evidence" value="ECO:0007669"/>
    <property type="project" value="UniProtKB-UniRule"/>
</dbReference>
<dbReference type="EMBL" id="WMIA01000001">
    <property type="protein sequence ID" value="MTF37706.1"/>
    <property type="molecule type" value="Genomic_DNA"/>
</dbReference>
<evidence type="ECO:0000256" key="1">
    <source>
        <dbReference type="ARBA" id="ARBA00022598"/>
    </source>
</evidence>
<dbReference type="InterPro" id="IPR012094">
    <property type="entry name" value="tRNA_Ile_lys_synt"/>
</dbReference>
<dbReference type="GO" id="GO:0005524">
    <property type="term" value="F:ATP binding"/>
    <property type="evidence" value="ECO:0007669"/>
    <property type="project" value="UniProtKB-UniRule"/>
</dbReference>
<feature type="domain" description="tRNA(Ile)-lysidine/2-thiocytidine synthase N-terminal" evidence="7">
    <location>
        <begin position="29"/>
        <end position="204"/>
    </location>
</feature>
<dbReference type="Gene3D" id="3.40.50.620">
    <property type="entry name" value="HUPs"/>
    <property type="match status" value="1"/>
</dbReference>
<accession>A0A844GUG1</accession>
<dbReference type="HAMAP" id="MF_01161">
    <property type="entry name" value="tRNA_Ile_lys_synt"/>
    <property type="match status" value="1"/>
</dbReference>
<dbReference type="InterPro" id="IPR012795">
    <property type="entry name" value="tRNA_Ile_lys_synt_N"/>
</dbReference>
<evidence type="ECO:0000259" key="7">
    <source>
        <dbReference type="Pfam" id="PF01171"/>
    </source>
</evidence>
<keyword evidence="2 6" id="KW-0819">tRNA processing</keyword>
<proteinExistence type="inferred from homology"/>
<protein>
    <recommendedName>
        <fullName evidence="6">tRNA(Ile)-lysidine synthase</fullName>
        <ecNumber evidence="6">6.3.4.19</ecNumber>
    </recommendedName>
    <alternativeName>
        <fullName evidence="6">tRNA(Ile)-2-lysyl-cytidine synthase</fullName>
    </alternativeName>
    <alternativeName>
        <fullName evidence="6">tRNA(Ile)-lysidine synthetase</fullName>
    </alternativeName>
</protein>
<comment type="function">
    <text evidence="6">Ligates lysine onto the cytidine present at position 34 of the AUA codon-specific tRNA(Ile) that contains the anticodon CAU, in an ATP-dependent manner. Cytidine is converted to lysidine, thus changing the amino acid specificity of the tRNA from methionine to isoleucine.</text>
</comment>
<dbReference type="Proteomes" id="UP000437131">
    <property type="component" value="Unassembled WGS sequence"/>
</dbReference>
<reference evidence="8 9" key="1">
    <citation type="submission" date="2019-11" db="EMBL/GenBank/DDBJ databases">
        <title>Isolation of a new High Light Tolerant Cyanobacteria.</title>
        <authorList>
            <person name="Dobson Z."/>
            <person name="Vaughn N."/>
            <person name="Vaughn M."/>
            <person name="Fromme P."/>
            <person name="Mazor Y."/>
        </authorList>
    </citation>
    <scope>NUCLEOTIDE SEQUENCE [LARGE SCALE GENOMIC DNA]</scope>
    <source>
        <strain evidence="8 9">0216</strain>
    </source>
</reference>
<evidence type="ECO:0000256" key="4">
    <source>
        <dbReference type="ARBA" id="ARBA00022840"/>
    </source>
</evidence>
<keyword evidence="3 6" id="KW-0547">Nucleotide-binding</keyword>
<dbReference type="CDD" id="cd01992">
    <property type="entry name" value="TilS_N"/>
    <property type="match status" value="1"/>
</dbReference>
<dbReference type="GO" id="GO:0032267">
    <property type="term" value="F:tRNA(Ile)-lysidine synthase activity"/>
    <property type="evidence" value="ECO:0007669"/>
    <property type="project" value="UniProtKB-EC"/>
</dbReference>
<comment type="similarity">
    <text evidence="6">Belongs to the tRNA(Ile)-lysidine synthase family.</text>
</comment>
<evidence type="ECO:0000313" key="8">
    <source>
        <dbReference type="EMBL" id="MTF37706.1"/>
    </source>
</evidence>
<evidence type="ECO:0000256" key="2">
    <source>
        <dbReference type="ARBA" id="ARBA00022694"/>
    </source>
</evidence>
<dbReference type="AlphaFoldDB" id="A0A844GUG1"/>
<dbReference type="RefSeq" id="WP_155082538.1">
    <property type="nucleotide sequence ID" value="NZ_WMIA01000001.1"/>
</dbReference>
<gene>
    <name evidence="6 8" type="primary">tilS</name>
    <name evidence="8" type="ORF">GGC33_02000</name>
</gene>
<sequence>MGKSVWSLDHARLHKLLKDKDLVPKSSRILIAVSGGQDSLCLARLCLDLQSKWSWKIAIAHFDHQWECDRGLSSHIAKICDDWGVNFYLSQAQEKIREREGEARKYRYEALINIATEYDFNYLLTGHTRSDRAETFIYNLMRGAGIEGLTALNWRRKINENLTLVRPLLDFTRQETGQFCHKWQLPVWEDKYNQERKFARNRIRLDLIPYLQTEFNPQIEKHLTQTAEILRADLTYLKQETTRLYEQVYNHENNSLKCEELRKISLNFQRRIVKDFLVQNLQKMPNFEQIEAVVKLIESPNLTATSTLIKNKIAQVKNREILIKNN</sequence>
<dbReference type="PANTHER" id="PTHR43033:SF1">
    <property type="entry name" value="TRNA(ILE)-LYSIDINE SYNTHASE-RELATED"/>
    <property type="match status" value="1"/>
</dbReference>
<comment type="catalytic activity">
    <reaction evidence="5 6">
        <text>cytidine(34) in tRNA(Ile2) + L-lysine + ATP = lysidine(34) in tRNA(Ile2) + AMP + diphosphate + H(+)</text>
        <dbReference type="Rhea" id="RHEA:43744"/>
        <dbReference type="Rhea" id="RHEA-COMP:10625"/>
        <dbReference type="Rhea" id="RHEA-COMP:10670"/>
        <dbReference type="ChEBI" id="CHEBI:15378"/>
        <dbReference type="ChEBI" id="CHEBI:30616"/>
        <dbReference type="ChEBI" id="CHEBI:32551"/>
        <dbReference type="ChEBI" id="CHEBI:33019"/>
        <dbReference type="ChEBI" id="CHEBI:82748"/>
        <dbReference type="ChEBI" id="CHEBI:83665"/>
        <dbReference type="ChEBI" id="CHEBI:456215"/>
        <dbReference type="EC" id="6.3.4.19"/>
    </reaction>
</comment>
<dbReference type="EC" id="6.3.4.19" evidence="6"/>
<keyword evidence="1 6" id="KW-0436">Ligase</keyword>
<dbReference type="NCBIfam" id="TIGR02432">
    <property type="entry name" value="lysidine_TilS_N"/>
    <property type="match status" value="1"/>
</dbReference>
<comment type="subcellular location">
    <subcellularLocation>
        <location evidence="6">Cytoplasm</location>
    </subcellularLocation>
</comment>
<evidence type="ECO:0000313" key="9">
    <source>
        <dbReference type="Proteomes" id="UP000437131"/>
    </source>
</evidence>
<evidence type="ECO:0000256" key="6">
    <source>
        <dbReference type="HAMAP-Rule" id="MF_01161"/>
    </source>
</evidence>
<dbReference type="SUPFAM" id="SSF52402">
    <property type="entry name" value="Adenine nucleotide alpha hydrolases-like"/>
    <property type="match status" value="1"/>
</dbReference>
<dbReference type="InterPro" id="IPR011063">
    <property type="entry name" value="TilS/TtcA_N"/>
</dbReference>
<comment type="domain">
    <text evidence="6">The N-terminal region contains the highly conserved SGGXDS motif, predicted to be a P-loop motif involved in ATP binding.</text>
</comment>
<feature type="binding site" evidence="6">
    <location>
        <begin position="34"/>
        <end position="39"/>
    </location>
    <ligand>
        <name>ATP</name>
        <dbReference type="ChEBI" id="CHEBI:30616"/>
    </ligand>
</feature>
<dbReference type="PANTHER" id="PTHR43033">
    <property type="entry name" value="TRNA(ILE)-LYSIDINE SYNTHASE-RELATED"/>
    <property type="match status" value="1"/>
</dbReference>
<keyword evidence="6" id="KW-0963">Cytoplasm</keyword>
<dbReference type="Pfam" id="PF01171">
    <property type="entry name" value="ATP_bind_3"/>
    <property type="match status" value="1"/>
</dbReference>
<dbReference type="SUPFAM" id="SSF82829">
    <property type="entry name" value="MesJ substrate recognition domain-like"/>
    <property type="match status" value="1"/>
</dbReference>
<keyword evidence="4 6" id="KW-0067">ATP-binding</keyword>
<dbReference type="InterPro" id="IPR014729">
    <property type="entry name" value="Rossmann-like_a/b/a_fold"/>
</dbReference>
<comment type="caution">
    <text evidence="8">The sequence shown here is derived from an EMBL/GenBank/DDBJ whole genome shotgun (WGS) entry which is preliminary data.</text>
</comment>
<evidence type="ECO:0000256" key="5">
    <source>
        <dbReference type="ARBA" id="ARBA00048539"/>
    </source>
</evidence>
<evidence type="ECO:0000256" key="3">
    <source>
        <dbReference type="ARBA" id="ARBA00022741"/>
    </source>
</evidence>
<organism evidence="8 9">
    <name type="scientific">Cyanobacterium aponinum 0216</name>
    <dbReference type="NCBI Taxonomy" id="2676140"/>
    <lineage>
        <taxon>Bacteria</taxon>
        <taxon>Bacillati</taxon>
        <taxon>Cyanobacteriota</taxon>
        <taxon>Cyanophyceae</taxon>
        <taxon>Oscillatoriophycideae</taxon>
        <taxon>Chroococcales</taxon>
        <taxon>Geminocystaceae</taxon>
        <taxon>Cyanobacterium</taxon>
    </lineage>
</organism>
<name>A0A844GUG1_9CHRO</name>
<dbReference type="Gene3D" id="1.20.59.20">
    <property type="match status" value="1"/>
</dbReference>
<dbReference type="GO" id="GO:0005737">
    <property type="term" value="C:cytoplasm"/>
    <property type="evidence" value="ECO:0007669"/>
    <property type="project" value="UniProtKB-SubCell"/>
</dbReference>